<dbReference type="AlphaFoldDB" id="A0A1D1UW37"/>
<name>A0A1D1UW37_RAMVA</name>
<reference evidence="1 2" key="1">
    <citation type="journal article" date="2016" name="Nat. Commun.">
        <title>Extremotolerant tardigrade genome and improved radiotolerance of human cultured cells by tardigrade-unique protein.</title>
        <authorList>
            <person name="Hashimoto T."/>
            <person name="Horikawa D.D."/>
            <person name="Saito Y."/>
            <person name="Kuwahara H."/>
            <person name="Kozuka-Hata H."/>
            <person name="Shin-I T."/>
            <person name="Minakuchi Y."/>
            <person name="Ohishi K."/>
            <person name="Motoyama A."/>
            <person name="Aizu T."/>
            <person name="Enomoto A."/>
            <person name="Kondo K."/>
            <person name="Tanaka S."/>
            <person name="Hara Y."/>
            <person name="Koshikawa S."/>
            <person name="Sagara H."/>
            <person name="Miura T."/>
            <person name="Yokobori S."/>
            <person name="Miyagawa K."/>
            <person name="Suzuki Y."/>
            <person name="Kubo T."/>
            <person name="Oyama M."/>
            <person name="Kohara Y."/>
            <person name="Fujiyama A."/>
            <person name="Arakawa K."/>
            <person name="Katayama T."/>
            <person name="Toyoda A."/>
            <person name="Kunieda T."/>
        </authorList>
    </citation>
    <scope>NUCLEOTIDE SEQUENCE [LARGE SCALE GENOMIC DNA]</scope>
    <source>
        <strain evidence="1 2">YOKOZUNA-1</strain>
    </source>
</reference>
<gene>
    <name evidence="1" type="primary">RvY_04803-1</name>
    <name evidence="1" type="synonym">RvY_04803.1</name>
    <name evidence="1" type="ORF">RvY_04803</name>
</gene>
<accession>A0A1D1UW37</accession>
<keyword evidence="2" id="KW-1185">Reference proteome</keyword>
<dbReference type="EMBL" id="BDGG01000002">
    <property type="protein sequence ID" value="GAU92760.1"/>
    <property type="molecule type" value="Genomic_DNA"/>
</dbReference>
<organism evidence="1 2">
    <name type="scientific">Ramazzottius varieornatus</name>
    <name type="common">Water bear</name>
    <name type="synonym">Tardigrade</name>
    <dbReference type="NCBI Taxonomy" id="947166"/>
    <lineage>
        <taxon>Eukaryota</taxon>
        <taxon>Metazoa</taxon>
        <taxon>Ecdysozoa</taxon>
        <taxon>Tardigrada</taxon>
        <taxon>Eutardigrada</taxon>
        <taxon>Parachela</taxon>
        <taxon>Hypsibioidea</taxon>
        <taxon>Ramazzottiidae</taxon>
        <taxon>Ramazzottius</taxon>
    </lineage>
</organism>
<evidence type="ECO:0000313" key="1">
    <source>
        <dbReference type="EMBL" id="GAU92760.1"/>
    </source>
</evidence>
<comment type="caution">
    <text evidence="1">The sequence shown here is derived from an EMBL/GenBank/DDBJ whole genome shotgun (WGS) entry which is preliminary data.</text>
</comment>
<sequence>MFFQPFLAAILSRTDGAHHRITKRLGHLFRAIFHLVLPVRMVESFLVAFEVRFSLELPSAFITAKGVHVRVDYHVLLQVGFFSTDFLADCTDVSSHLEMLILHVTTHDQPAIVDLVADTTRKLPIHPMRFTVDVHR</sequence>
<dbReference type="Proteomes" id="UP000186922">
    <property type="component" value="Unassembled WGS sequence"/>
</dbReference>
<proteinExistence type="predicted"/>
<protein>
    <submittedName>
        <fullName evidence="1">Uncharacterized protein</fullName>
    </submittedName>
</protein>
<evidence type="ECO:0000313" key="2">
    <source>
        <dbReference type="Proteomes" id="UP000186922"/>
    </source>
</evidence>